<gene>
    <name evidence="2" type="ordered locus">ECH_0108</name>
</gene>
<feature type="compositionally biased region" description="Low complexity" evidence="1">
    <location>
        <begin position="211"/>
        <end position="220"/>
    </location>
</feature>
<dbReference type="EMBL" id="CP000236">
    <property type="protein sequence ID" value="ABD44491.1"/>
    <property type="molecule type" value="Genomic_DNA"/>
</dbReference>
<feature type="region of interest" description="Disordered" evidence="1">
    <location>
        <begin position="291"/>
        <end position="314"/>
    </location>
</feature>
<dbReference type="AlphaFoldDB" id="Q2GHZ7"/>
<feature type="region of interest" description="Disordered" evidence="1">
    <location>
        <begin position="157"/>
        <end position="226"/>
    </location>
</feature>
<dbReference type="InterPro" id="IPR021902">
    <property type="entry name" value="DUF3514"/>
</dbReference>
<feature type="compositionally biased region" description="Low complexity" evidence="1">
    <location>
        <begin position="23"/>
        <end position="32"/>
    </location>
</feature>
<sequence>MSGDEIKKAASKSSGKKGRAKSSKTSSQVQKSLEPVTSAGEQAPTVQQEEIVQLPSDSQFESSNQDIVQTEEQVVKKKEDVKSGDQSQKKAVKKKLVLRDFYSGFKGSSEKVQVDITGGPITGQPTMLSYAERARIGISSKEKGKAVGQPITLSCSEKASSSVKGKKGPHAVSQEGYVVQKGDPGSKYLGEEVKPKVSGIQPIKVKEESKSSSISESVVKLSDQPSRKSLKKLVLGDSKAGSVPGVLKSPIEGDTVARPSLSYAEKVRIGISSKEKEAAVSQPTELICSEKASSGVKEKKSPHTVSQEGSQEGYVVQKEDLESKYLREGAKPKVSGIQPLKVQEEIKSSSISESVVKPSDQPSRKPLKKIVLEDTKTGSVPGVLKSPTEGDTVARPSLSYAEKVRIGISSKEKEAAVARSAVLSYAEKGKVGISSEKKQSKDPDDVIVLSTSGKSVNDDLQPVPQVLIPVQVVPAQHIVSRPVIYKHLSYGSKAGYSLAIQQFREEKIWDFAKMHMAYVHDSLNYMFFVKNGKLLLKPEIRDLLLKITNNIDLCTFLMKMVMLDHLMSRLCKFYVSDSLKYCASHFRNPSLVDNLLIQILSKKRIDCITMSQELRYNLAMCTKGYDAEVFELHDSIFYSEVLSLYCEFMHASVDDEQSKTLCSLVELSCALQFGQMYHVLGKSKHMVVEGMNIEKMEKDLSEGKDVKQFIFRARIFGGYCYAMRKALRHMYIPTDKNTACAVAGLNVPSRMLKVCSKDIAEIIDDHVKRNKMDFSVFVNNMVSSVKRFMVNRHTRFLVREDISIYQAKISSKYKTIGPDSQVCSL</sequence>
<feature type="region of interest" description="Disordered" evidence="1">
    <location>
        <begin position="1"/>
        <end position="67"/>
    </location>
</feature>
<protein>
    <submittedName>
        <fullName evidence="2">Uncharacterized protein</fullName>
    </submittedName>
</protein>
<feature type="compositionally biased region" description="Polar residues" evidence="1">
    <location>
        <begin position="44"/>
        <end position="67"/>
    </location>
</feature>
<reference evidence="2 3" key="1">
    <citation type="journal article" date="2006" name="PLoS Genet.">
        <title>Comparative genomics of emerging human ehrlichiosis agents.</title>
        <authorList>
            <person name="Dunning Hotopp J.C."/>
            <person name="Lin M."/>
            <person name="Madupu R."/>
            <person name="Crabtree J."/>
            <person name="Angiuoli S.V."/>
            <person name="Eisen J.A."/>
            <person name="Seshadri R."/>
            <person name="Ren Q."/>
            <person name="Wu M."/>
            <person name="Utterback T.R."/>
            <person name="Smith S."/>
            <person name="Lewis M."/>
            <person name="Khouri H."/>
            <person name="Zhang C."/>
            <person name="Niu H."/>
            <person name="Lin Q."/>
            <person name="Ohashi N."/>
            <person name="Zhi N."/>
            <person name="Nelson W."/>
            <person name="Brinkac L.M."/>
            <person name="Dodson R.J."/>
            <person name="Rosovitz M.J."/>
            <person name="Sundaram J."/>
            <person name="Daugherty S.C."/>
            <person name="Davidsen T."/>
            <person name="Durkin A.S."/>
            <person name="Gwinn M."/>
            <person name="Haft D.H."/>
            <person name="Selengut J.D."/>
            <person name="Sullivan S.A."/>
            <person name="Zafar N."/>
            <person name="Zhou L."/>
            <person name="Benahmed F."/>
            <person name="Forberger H."/>
            <person name="Halpin R."/>
            <person name="Mulligan S."/>
            <person name="Robinson J."/>
            <person name="White O."/>
            <person name="Rikihisa Y."/>
            <person name="Tettelin H."/>
        </authorList>
    </citation>
    <scope>NUCLEOTIDE SEQUENCE [LARGE SCALE GENOMIC DNA]</scope>
    <source>
        <strain evidence="3">ATCC CRL-10679 / Arkansas</strain>
    </source>
</reference>
<dbReference type="STRING" id="205920.ECH_0108"/>
<name>Q2GHZ7_EHRCR</name>
<evidence type="ECO:0000313" key="2">
    <source>
        <dbReference type="EMBL" id="ABD44491.1"/>
    </source>
</evidence>
<evidence type="ECO:0000256" key="1">
    <source>
        <dbReference type="SAM" id="MobiDB-lite"/>
    </source>
</evidence>
<dbReference type="Pfam" id="PF12027">
    <property type="entry name" value="DUF3514"/>
    <property type="match status" value="1"/>
</dbReference>
<dbReference type="KEGG" id="ech:ECH_0108"/>
<dbReference type="HOGENOM" id="CLU_303213_0_0_5"/>
<feature type="region of interest" description="Disordered" evidence="1">
    <location>
        <begin position="347"/>
        <end position="372"/>
    </location>
</feature>
<organism evidence="2 3">
    <name type="scientific">Ehrlichia chaffeensis (strain ATCC CRL-10679 / Arkansas)</name>
    <dbReference type="NCBI Taxonomy" id="205920"/>
    <lineage>
        <taxon>Bacteria</taxon>
        <taxon>Pseudomonadati</taxon>
        <taxon>Pseudomonadota</taxon>
        <taxon>Alphaproteobacteria</taxon>
        <taxon>Rickettsiales</taxon>
        <taxon>Anaplasmataceae</taxon>
        <taxon>Ehrlichia</taxon>
    </lineage>
</organism>
<dbReference type="Proteomes" id="UP000008320">
    <property type="component" value="Chromosome"/>
</dbReference>
<accession>Q2GHZ7</accession>
<feature type="compositionally biased region" description="Low complexity" evidence="1">
    <location>
        <begin position="348"/>
        <end position="359"/>
    </location>
</feature>
<evidence type="ECO:0000313" key="3">
    <source>
        <dbReference type="Proteomes" id="UP000008320"/>
    </source>
</evidence>
<keyword evidence="3" id="KW-1185">Reference proteome</keyword>
<proteinExistence type="predicted"/>